<feature type="domain" description="Mannosylglycerate hydrolase MGH1-like glycoside hydrolase" evidence="2">
    <location>
        <begin position="331"/>
        <end position="664"/>
    </location>
</feature>
<dbReference type="AlphaFoldDB" id="I0W7Q0"/>
<dbReference type="Pfam" id="PF22422">
    <property type="entry name" value="MGH1-like_GH"/>
    <property type="match status" value="1"/>
</dbReference>
<feature type="domain" description="Glucosidase YgjK N-terminal" evidence="1">
    <location>
        <begin position="46"/>
        <end position="178"/>
    </location>
</feature>
<evidence type="ECO:0000313" key="4">
    <source>
        <dbReference type="Proteomes" id="UP000005938"/>
    </source>
</evidence>
<dbReference type="InterPro" id="IPR048450">
    <property type="entry name" value="YgjK_N"/>
</dbReference>
<evidence type="ECO:0000313" key="3">
    <source>
        <dbReference type="EMBL" id="EID72416.1"/>
    </source>
</evidence>
<dbReference type="EMBL" id="AJJU01000037">
    <property type="protein sequence ID" value="EID72416.1"/>
    <property type="molecule type" value="Genomic_DNA"/>
</dbReference>
<comment type="caution">
    <text evidence="3">The sequence shown here is derived from an EMBL/GenBank/DDBJ whole genome shotgun (WGS) entry which is preliminary data.</text>
</comment>
<dbReference type="Proteomes" id="UP000005938">
    <property type="component" value="Unassembled WGS sequence"/>
</dbReference>
<evidence type="ECO:0000259" key="1">
    <source>
        <dbReference type="Pfam" id="PF21152"/>
    </source>
</evidence>
<reference evidence="3 4" key="1">
    <citation type="journal article" date="2012" name="J. Bacteriol.">
        <title>Genome Sequence of the Halotolerant Bacterium Imtechella halotolerans K1T.</title>
        <authorList>
            <person name="Kumar S."/>
            <person name="Vikram S."/>
            <person name="Subramanian S."/>
            <person name="Raghava G.P."/>
            <person name="Pinnaka A.K."/>
        </authorList>
    </citation>
    <scope>NUCLEOTIDE SEQUENCE [LARGE SCALE GENOMIC DNA]</scope>
    <source>
        <strain evidence="3 4">K1</strain>
    </source>
</reference>
<proteinExistence type="predicted"/>
<evidence type="ECO:0000259" key="2">
    <source>
        <dbReference type="Pfam" id="PF22422"/>
    </source>
</evidence>
<dbReference type="Gene3D" id="2.70.98.50">
    <property type="entry name" value="putative glycoside hydrolase family protein from bacillus halodurans"/>
    <property type="match status" value="1"/>
</dbReference>
<name>I0W7Q0_9FLAO</name>
<dbReference type="RefSeq" id="WP_008241358.1">
    <property type="nucleotide sequence ID" value="NZ_AJJU01000037.1"/>
</dbReference>
<dbReference type="InterPro" id="IPR008928">
    <property type="entry name" value="6-hairpin_glycosidase_sf"/>
</dbReference>
<dbReference type="GO" id="GO:0004555">
    <property type="term" value="F:alpha,alpha-trehalase activity"/>
    <property type="evidence" value="ECO:0007669"/>
    <property type="project" value="InterPro"/>
</dbReference>
<dbReference type="SUPFAM" id="SSF48208">
    <property type="entry name" value="Six-hairpin glycosidases"/>
    <property type="match status" value="1"/>
</dbReference>
<dbReference type="Gene3D" id="1.50.10.10">
    <property type="match status" value="1"/>
</dbReference>
<keyword evidence="4" id="KW-1185">Reference proteome</keyword>
<gene>
    <name evidence="3" type="ORF">W5A_12951</name>
</gene>
<dbReference type="eggNOG" id="COG3408">
    <property type="taxonomic scope" value="Bacteria"/>
</dbReference>
<dbReference type="InterPro" id="IPR001661">
    <property type="entry name" value="Glyco_hydro_37"/>
</dbReference>
<dbReference type="PANTHER" id="PTHR23403:SF1">
    <property type="entry name" value="TREHALASE"/>
    <property type="match status" value="1"/>
</dbReference>
<dbReference type="PATRIC" id="fig|946077.3.peg.2618"/>
<protein>
    <submittedName>
        <fullName evidence="3">Periplasmic trehalase-like protein</fullName>
    </submittedName>
</protein>
<dbReference type="STRING" id="946077.W5A_12951"/>
<dbReference type="Pfam" id="PF21152">
    <property type="entry name" value="YgjK_N"/>
    <property type="match status" value="1"/>
</dbReference>
<dbReference type="PANTHER" id="PTHR23403">
    <property type="entry name" value="TREHALASE"/>
    <property type="match status" value="1"/>
</dbReference>
<dbReference type="GO" id="GO:0005993">
    <property type="term" value="P:trehalose catabolic process"/>
    <property type="evidence" value="ECO:0007669"/>
    <property type="project" value="TreeGrafter"/>
</dbReference>
<dbReference type="PROSITE" id="PS51257">
    <property type="entry name" value="PROKAR_LIPOPROTEIN"/>
    <property type="match status" value="1"/>
</dbReference>
<dbReference type="InterPro" id="IPR054491">
    <property type="entry name" value="MGH1-like_GH"/>
</dbReference>
<sequence length="683" mass="78098">MINKALATGIVGFSLFISCEKQPTGLMDKNQFLNLETSRNVLDFQGTPQNVKDRDMLMYSDQGAWFAYSFSDLPSYGGFSGPFLMTQQNGVWVSKQLAQIELTDKDGTPLIDWQNDSQQLESYTSHLMQEFKNERATVNQQLVFSSPHTALQQIELTNLSNQSMEVTLTVSGRVFEGLDITLEKEGSYIKLLSKKSQAVGYIGVIGERPLLAVTDSTSYTLKKPTFKLGPKEVKKIVITNTFIFPEYSWNKEKNYLEEIDFDAVLLERKIEKNKELSTVFGYMNPDLVSQAHRMVLAKSILTLQNNWRIPAGELKHQGLFPSYHYEWFHGFWSWDSWKHAVGLSFYNEGLAKDQIRAMFDFQLEDGFIVDCVYRDTTIEAHNYRDTKPPLAAWAVSKVFGISKDTLFVKEMYPKLKKYHEWWYMKRDHDGDGLCEFGSTDGSLIAAKWESGMDNAIRFDDSKILKNSEGAFSLNQESVDLNAYLYAEKEYLSKLALVLGNHIDSKRFQKEADELRGKIQTQFYSEEDGWFYDTSLDGTQFIKGAGSEGWTPLWAKVASLDQARAVKEKMMNPEMFFTKVPFQTMAKDHPKFDPMNGYWRGPNWLDQAYFGIKGLRNYGFNKEADLATINIINGAEGLLKRGVSIRENYHPLTGKGLYAQNFSWSAAHIIMMLTKSNEISNKSN</sequence>
<accession>I0W7Q0</accession>
<organism evidence="3 4">
    <name type="scientific">Imtechella halotolerans K1</name>
    <dbReference type="NCBI Taxonomy" id="946077"/>
    <lineage>
        <taxon>Bacteria</taxon>
        <taxon>Pseudomonadati</taxon>
        <taxon>Bacteroidota</taxon>
        <taxon>Flavobacteriia</taxon>
        <taxon>Flavobacteriales</taxon>
        <taxon>Flavobacteriaceae</taxon>
        <taxon>Imtechella</taxon>
    </lineage>
</organism>
<dbReference type="OrthoDB" id="9781878at2"/>
<dbReference type="InterPro" id="IPR012341">
    <property type="entry name" value="6hp_glycosidase-like_sf"/>
</dbReference>